<reference evidence="2 3" key="1">
    <citation type="submission" date="2018-12" db="EMBL/GenBank/DDBJ databases">
        <title>Amycolatopsis eburnea sp. nov. actinomycete associate with arbuscular mycorrhiza fungal spore.</title>
        <authorList>
            <person name="Lumyong S."/>
            <person name="Chaiya L."/>
        </authorList>
    </citation>
    <scope>NUCLEOTIDE SEQUENCE [LARGE SCALE GENOMIC DNA]</scope>
    <source>
        <strain evidence="2 3">GLM-1</strain>
    </source>
</reference>
<comment type="caution">
    <text evidence="2">The sequence shown here is derived from an EMBL/GenBank/DDBJ whole genome shotgun (WGS) entry which is preliminary data.</text>
</comment>
<feature type="transmembrane region" description="Helical" evidence="1">
    <location>
        <begin position="196"/>
        <end position="217"/>
    </location>
</feature>
<evidence type="ECO:0000256" key="1">
    <source>
        <dbReference type="SAM" id="Phobius"/>
    </source>
</evidence>
<accession>A0A3R9DTU8</accession>
<keyword evidence="1" id="KW-0472">Membrane</keyword>
<keyword evidence="3" id="KW-1185">Reference proteome</keyword>
<proteinExistence type="predicted"/>
<keyword evidence="1" id="KW-1133">Transmembrane helix</keyword>
<feature type="transmembrane region" description="Helical" evidence="1">
    <location>
        <begin position="58"/>
        <end position="77"/>
    </location>
</feature>
<dbReference type="Proteomes" id="UP000267081">
    <property type="component" value="Unassembled WGS sequence"/>
</dbReference>
<feature type="transmembrane region" description="Helical" evidence="1">
    <location>
        <begin position="28"/>
        <end position="46"/>
    </location>
</feature>
<dbReference type="OrthoDB" id="5457281at2"/>
<dbReference type="RefSeq" id="WP_125314573.1">
    <property type="nucleotide sequence ID" value="NZ_RSEC01000060.1"/>
</dbReference>
<feature type="transmembrane region" description="Helical" evidence="1">
    <location>
        <begin position="229"/>
        <end position="248"/>
    </location>
</feature>
<evidence type="ECO:0000313" key="2">
    <source>
        <dbReference type="EMBL" id="RSD10417.1"/>
    </source>
</evidence>
<sequence length="286" mass="28490">MTLVLKLVLAPLLVVASSLAGRRWGPGVTGLLVAMPVVAGPILLITHLEHGPAFAARAASASLLGLVSLAAFAVVFARVGRVRGLGTVVVGWLGCLALDLALSFAPVPVWAALGMALAAAWAGTRLVPEGSRGTGSGSLPALGEAALPGRGEASASSLRASGRVSPPWWDLPARAFATAGLVLALTAAAGRLGPGLTGVLAPFPTGTSVVAAFALAQGGPRAALATMRGVLRGLRGFAAFCFLVAVLAEPIGGWAFAIAVGGAVAVQWAARSGKPAVAKKLNQLRN</sequence>
<evidence type="ECO:0000313" key="3">
    <source>
        <dbReference type="Proteomes" id="UP000267081"/>
    </source>
</evidence>
<evidence type="ECO:0008006" key="4">
    <source>
        <dbReference type="Google" id="ProtNLM"/>
    </source>
</evidence>
<dbReference type="EMBL" id="RSEC01000060">
    <property type="protein sequence ID" value="RSD10417.1"/>
    <property type="molecule type" value="Genomic_DNA"/>
</dbReference>
<feature type="transmembrane region" description="Helical" evidence="1">
    <location>
        <begin position="89"/>
        <end position="122"/>
    </location>
</feature>
<protein>
    <recommendedName>
        <fullName evidence="4">DUF3147 family protein</fullName>
    </recommendedName>
</protein>
<organism evidence="2 3">
    <name type="scientific">Amycolatopsis eburnea</name>
    <dbReference type="NCBI Taxonomy" id="2267691"/>
    <lineage>
        <taxon>Bacteria</taxon>
        <taxon>Bacillati</taxon>
        <taxon>Actinomycetota</taxon>
        <taxon>Actinomycetes</taxon>
        <taxon>Pseudonocardiales</taxon>
        <taxon>Pseudonocardiaceae</taxon>
        <taxon>Amycolatopsis</taxon>
    </lineage>
</organism>
<gene>
    <name evidence="2" type="ORF">EIY87_36785</name>
</gene>
<keyword evidence="1" id="KW-0812">Transmembrane</keyword>
<name>A0A3R9DTU8_9PSEU</name>
<dbReference type="AlphaFoldDB" id="A0A3R9DTU8"/>